<keyword evidence="6" id="KW-1185">Reference proteome</keyword>
<keyword evidence="2" id="KW-0472">Membrane</keyword>
<dbReference type="InterPro" id="IPR041033">
    <property type="entry name" value="SpaA_PFL_dom_1"/>
</dbReference>
<keyword evidence="2" id="KW-0812">Transmembrane</keyword>
<dbReference type="Pfam" id="PF24346">
    <property type="entry name" value="DUF7507"/>
    <property type="match status" value="1"/>
</dbReference>
<organism evidence="5 6">
    <name type="scientific">Leucobacter weissii</name>
    <dbReference type="NCBI Taxonomy" id="1983706"/>
    <lineage>
        <taxon>Bacteria</taxon>
        <taxon>Bacillati</taxon>
        <taxon>Actinomycetota</taxon>
        <taxon>Actinomycetes</taxon>
        <taxon>Micrococcales</taxon>
        <taxon>Microbacteriaceae</taxon>
        <taxon>Leucobacter</taxon>
    </lineage>
</organism>
<dbReference type="GO" id="GO:0005975">
    <property type="term" value="P:carbohydrate metabolic process"/>
    <property type="evidence" value="ECO:0007669"/>
    <property type="project" value="UniProtKB-ARBA"/>
</dbReference>
<feature type="transmembrane region" description="Helical" evidence="2">
    <location>
        <begin position="1518"/>
        <end position="1539"/>
    </location>
</feature>
<dbReference type="Pfam" id="PF17802">
    <property type="entry name" value="SpaA"/>
    <property type="match status" value="1"/>
</dbReference>
<name>A0A939MNJ1_9MICO</name>
<evidence type="ECO:0000256" key="1">
    <source>
        <dbReference type="SAM" id="MobiDB-lite"/>
    </source>
</evidence>
<feature type="compositionally biased region" description="Acidic residues" evidence="1">
    <location>
        <begin position="101"/>
        <end position="112"/>
    </location>
</feature>
<evidence type="ECO:0000256" key="2">
    <source>
        <dbReference type="SAM" id="Phobius"/>
    </source>
</evidence>
<reference evidence="5" key="1">
    <citation type="submission" date="2021-03" db="EMBL/GenBank/DDBJ databases">
        <title>Leucobacter chromiisoli sp. nov., isolated from chromium-containing soil of chemical plant.</title>
        <authorList>
            <person name="Xu Z."/>
        </authorList>
    </citation>
    <scope>NUCLEOTIDE SEQUENCE</scope>
    <source>
        <strain evidence="5">S27</strain>
    </source>
</reference>
<feature type="region of interest" description="Disordered" evidence="1">
    <location>
        <begin position="1551"/>
        <end position="1573"/>
    </location>
</feature>
<feature type="compositionally biased region" description="Low complexity" evidence="1">
    <location>
        <begin position="118"/>
        <end position="130"/>
    </location>
</feature>
<dbReference type="InterPro" id="IPR055354">
    <property type="entry name" value="DUF7507"/>
</dbReference>
<keyword evidence="2" id="KW-1133">Transmembrane helix</keyword>
<evidence type="ECO:0000259" key="3">
    <source>
        <dbReference type="Pfam" id="PF17802"/>
    </source>
</evidence>
<feature type="domain" description="DUF7507" evidence="4">
    <location>
        <begin position="777"/>
        <end position="877"/>
    </location>
</feature>
<dbReference type="InterPro" id="IPR013783">
    <property type="entry name" value="Ig-like_fold"/>
</dbReference>
<feature type="compositionally biased region" description="Basic and acidic residues" evidence="1">
    <location>
        <begin position="1557"/>
        <end position="1573"/>
    </location>
</feature>
<dbReference type="SUPFAM" id="SSF49899">
    <property type="entry name" value="Concanavalin A-like lectins/glucanases"/>
    <property type="match status" value="1"/>
</dbReference>
<evidence type="ECO:0000313" key="6">
    <source>
        <dbReference type="Proteomes" id="UP000664382"/>
    </source>
</evidence>
<comment type="caution">
    <text evidence="5">The sequence shown here is derived from an EMBL/GenBank/DDBJ whole genome shotgun (WGS) entry which is preliminary data.</text>
</comment>
<protein>
    <recommendedName>
        <fullName evidence="7">Prealbumin-like fold domain-containing protein</fullName>
    </recommendedName>
</protein>
<dbReference type="Gene3D" id="2.60.40.10">
    <property type="entry name" value="Immunoglobulins"/>
    <property type="match status" value="1"/>
</dbReference>
<dbReference type="Proteomes" id="UP000664382">
    <property type="component" value="Unassembled WGS sequence"/>
</dbReference>
<proteinExistence type="predicted"/>
<gene>
    <name evidence="5" type="ORF">J4H92_07080</name>
</gene>
<dbReference type="Gene3D" id="2.60.120.200">
    <property type="match status" value="1"/>
</dbReference>
<dbReference type="EMBL" id="JAGDYM010000007">
    <property type="protein sequence ID" value="MBO1901716.1"/>
    <property type="molecule type" value="Genomic_DNA"/>
</dbReference>
<feature type="region of interest" description="Disordered" evidence="1">
    <location>
        <begin position="50"/>
        <end position="162"/>
    </location>
</feature>
<evidence type="ECO:0000259" key="4">
    <source>
        <dbReference type="Pfam" id="PF24346"/>
    </source>
</evidence>
<feature type="compositionally biased region" description="Low complexity" evidence="1">
    <location>
        <begin position="89"/>
        <end position="100"/>
    </location>
</feature>
<dbReference type="RefSeq" id="WP_208097475.1">
    <property type="nucleotide sequence ID" value="NZ_JAGDYM010000007.1"/>
</dbReference>
<evidence type="ECO:0000313" key="5">
    <source>
        <dbReference type="EMBL" id="MBO1901716.1"/>
    </source>
</evidence>
<evidence type="ECO:0008006" key="7">
    <source>
        <dbReference type="Google" id="ProtNLM"/>
    </source>
</evidence>
<feature type="domain" description="SpaA-like prealbumin fold" evidence="3">
    <location>
        <begin position="1393"/>
        <end position="1478"/>
    </location>
</feature>
<sequence>MRRSGTPRASRRATPPERARAFRLASPLIALALLIGVAVPVDHATPASALRLSEDARGADATPTGEEPPSAPPGDGAPEQPSTPEPDPGEASPEPSSEASPEPDEPAPEEPAPDPRASRSGPASLSGASAPDEDVPEGTGPEPRITSTWTPDGGSASGEPRTFTVSYENDKTAPISNARLWHQFMIEAAHDTTYTVSCASTPAGSCPDWVPTGALSLSGQSGEYANTFAGVADLAIGQKLTFTIVVTPVLDTAVCSYGDTVMIGGWARFGRAGFEAPDDIVASASSAGQISGATPCPNGSVTMTNTVTSPGPAGNPSRVLSSDARVFTATWRNTSSGTLNVPISYRYYVPLTGHVTEAAWTCTPSGGASCPDVGGTSRTIVHDHAGEAADTVFSGTATLPAGATLTYAVTLATTLNACTQDGYLRVQTYASRGAAPEGETGFRSSAPSPLVEIGCSTWMLDEDFSGTSVDDPGWRGLSQACLTRAPSGSTPANGLGYCSNRVNSPATSFQAPVGTPKGFLQLTDDSNDKVGAALYNRALPSQDGLVVEFTSYQYGNDSGGADGIGFFLSDGSYNLTQPGDSGGALGYAYRPSGTSNVYNTNGLAHGYLGVGLDVYGNFVNTSHAAPTSSCDGSSSLQTPQSVGLRGPGNLRSGYCLVGQNQISASPLSKTLDHPSAGIPASGNSGYDAGVRTALDAAKRKVRVTVHPMQQGETNPRVTVEIDFNEGYFRTVIDQVMPQPVPPLIKFGFLGATGGSKQAHLIDAVRVGTVLPMKELSLTKAVDYENSTPRDEGKTGFDAGDTVSYKFVVHNATSEDAVGLTEVYNIAVTDPLIPNIVCPTTTLDRFESMECTGSLTVTEGQRDAGRIPNTATAVGSISSSEGAPRNLRATSSATVPVNPEADPALRVIAPGGTAAFQVIKHGSTLGIVRPDDPNRLTLEVWNGSAWVPAPASGSTSIAASNGTWSVDANRRVTFVHNGGSNHTVTPLRYRVSNLYGGWDESTLSVNISTVPTMACTVDQSSESDRFWGFGTAARFDFGGTTLAGAMPDLSSTHGSFTVTDSKGKLLFVVDSGTGAANSAVIRTSTGAPMAGSSVLGSQLIGASPVAVIPAGQGTSRFIVITTSATATGAGQLSWRSVDMALAGGLGLVGGATAFGGTAASTAVTAVPNADGTGYWVLSPRRGNANIDAHLFDASGYTGTSRASSVGTNTAASNPNYEDIRYNAGLARSSGVAQFAVLASASTTSRVRLMSFDAATGSISGVGTNRTFTNSSNTHGYSLDFSPGGGYLFASRNGSVSGTAGVLYRATVTATSLGNNFGSVHATAPSSNNGGAVRLGANGSLYWAQSNTATVRVKSDPNASTSTWANQSLASGTISRLGLSNTLVDCAIPAAEFWVEKYASDGTTLTGGASFALFPDENGAVGSTPVSPGVQPVSGQPGRFTATGIPPGAYWLRETAALPGHQLLTQDVLINVSLGGVIAVDALPNPQVTLVRTGAEGDYSYTLRVVNTRSVALPLSGGSGFWLLIVGGVLLAAVLAGIVWWRRRQAGRAALADGAPLPDEPRGAFGDDRDGGGAH</sequence>
<accession>A0A939MNJ1</accession>
<dbReference type="InterPro" id="IPR013320">
    <property type="entry name" value="ConA-like_dom_sf"/>
</dbReference>